<dbReference type="InterPro" id="IPR036188">
    <property type="entry name" value="FAD/NAD-bd_sf"/>
</dbReference>
<dbReference type="Gene3D" id="3.50.50.60">
    <property type="entry name" value="FAD/NAD(P)-binding domain"/>
    <property type="match status" value="2"/>
</dbReference>
<keyword evidence="4" id="KW-1185">Reference proteome</keyword>
<dbReference type="Pfam" id="PF01266">
    <property type="entry name" value="DAO"/>
    <property type="match status" value="1"/>
</dbReference>
<accession>A0ABT1D575</accession>
<protein>
    <submittedName>
        <fullName evidence="3">FAD-dependent oxidoreductase</fullName>
    </submittedName>
</protein>
<sequence>MDSPVSPAGPRVIVIGAGIVGLCTAWHLAHGGARVLVLDGEAPGSGASSGNAGAISAGSVAPLAMPGVLKQVPQMLLDPAGALHIPPRYWPRAAPWLWRFVASARPARVASIAEALAALLYGAMEQHRLILAEEGALDLISETGQLYLYRDRAHFQKDAGGWALRQQHGMRVEFLEGKAAIQALEPDMQGDYQLGLFIPDQGSSVNPLRQAQVVARGVERLGGEIRRARVTAIATEGGRVIGAMTEAGLERADQVVLAAGAWSARLLAPLGIKVPLETQRGYHVMLPEAGIALRRPVVPADRKAFISPMEHGLRIAGTVEFGGLEHPPTPRRAALLLEDLRNAFPQARTEGAEGFWMGHRPCLPDSLPVLGPVQAWPGLWCAFGHGHLGLTGSAPTGAALARAMLGPAPNLDFAPFAVERFGSRARHAS</sequence>
<keyword evidence="1" id="KW-0560">Oxidoreductase</keyword>
<dbReference type="EMBL" id="JAFIRR010000076">
    <property type="protein sequence ID" value="MCO6417034.1"/>
    <property type="molecule type" value="Genomic_DNA"/>
</dbReference>
<dbReference type="Proteomes" id="UP001523392">
    <property type="component" value="Unassembled WGS sequence"/>
</dbReference>
<evidence type="ECO:0000259" key="2">
    <source>
        <dbReference type="Pfam" id="PF01266"/>
    </source>
</evidence>
<evidence type="ECO:0000313" key="3">
    <source>
        <dbReference type="EMBL" id="MCO6417034.1"/>
    </source>
</evidence>
<dbReference type="PANTHER" id="PTHR13847:SF289">
    <property type="entry name" value="GLYCINE OXIDASE"/>
    <property type="match status" value="1"/>
</dbReference>
<gene>
    <name evidence="3" type="ORF">JYK14_12800</name>
</gene>
<name>A0ABT1D575_9PROT</name>
<feature type="domain" description="FAD dependent oxidoreductase" evidence="2">
    <location>
        <begin position="11"/>
        <end position="402"/>
    </location>
</feature>
<dbReference type="Gene3D" id="3.30.9.10">
    <property type="entry name" value="D-Amino Acid Oxidase, subunit A, domain 2"/>
    <property type="match status" value="1"/>
</dbReference>
<comment type="caution">
    <text evidence="3">The sequence shown here is derived from an EMBL/GenBank/DDBJ whole genome shotgun (WGS) entry which is preliminary data.</text>
</comment>
<evidence type="ECO:0000256" key="1">
    <source>
        <dbReference type="ARBA" id="ARBA00023002"/>
    </source>
</evidence>
<reference evidence="3 4" key="1">
    <citation type="submission" date="2021-12" db="EMBL/GenBank/DDBJ databases">
        <title>Siccirubricoccus leaddurans sp. nov., a high concentration Zn2+ tolerance bacterium.</title>
        <authorList>
            <person name="Cao Y."/>
        </authorList>
    </citation>
    <scope>NUCLEOTIDE SEQUENCE [LARGE SCALE GENOMIC DNA]</scope>
    <source>
        <strain evidence="3 4">KC 17139</strain>
    </source>
</reference>
<evidence type="ECO:0000313" key="4">
    <source>
        <dbReference type="Proteomes" id="UP001523392"/>
    </source>
</evidence>
<dbReference type="InterPro" id="IPR006076">
    <property type="entry name" value="FAD-dep_OxRdtase"/>
</dbReference>
<organism evidence="3 4">
    <name type="scientific">Siccirubricoccus soli</name>
    <dbReference type="NCBI Taxonomy" id="2899147"/>
    <lineage>
        <taxon>Bacteria</taxon>
        <taxon>Pseudomonadati</taxon>
        <taxon>Pseudomonadota</taxon>
        <taxon>Alphaproteobacteria</taxon>
        <taxon>Acetobacterales</taxon>
        <taxon>Roseomonadaceae</taxon>
        <taxon>Siccirubricoccus</taxon>
    </lineage>
</organism>
<dbReference type="SUPFAM" id="SSF51905">
    <property type="entry name" value="FAD/NAD(P)-binding domain"/>
    <property type="match status" value="1"/>
</dbReference>
<dbReference type="PANTHER" id="PTHR13847">
    <property type="entry name" value="SARCOSINE DEHYDROGENASE-RELATED"/>
    <property type="match status" value="1"/>
</dbReference>
<proteinExistence type="predicted"/>
<dbReference type="RefSeq" id="WP_252953662.1">
    <property type="nucleotide sequence ID" value="NZ_JAFIRR010000076.1"/>
</dbReference>
<dbReference type="SUPFAM" id="SSF54373">
    <property type="entry name" value="FAD-linked reductases, C-terminal domain"/>
    <property type="match status" value="1"/>
</dbReference>